<evidence type="ECO:0000256" key="3">
    <source>
        <dbReference type="ARBA" id="ARBA00022670"/>
    </source>
</evidence>
<dbReference type="OrthoDB" id="7055905at2"/>
<dbReference type="PANTHER" id="PTHR43808">
    <property type="entry name" value="ACETYLORNITHINE DEACETYLASE"/>
    <property type="match status" value="1"/>
</dbReference>
<evidence type="ECO:0000256" key="1">
    <source>
        <dbReference type="ARBA" id="ARBA00001947"/>
    </source>
</evidence>
<keyword evidence="7 10" id="KW-0224">Dipeptidase</keyword>
<evidence type="ECO:0000256" key="4">
    <source>
        <dbReference type="ARBA" id="ARBA00022723"/>
    </source>
</evidence>
<dbReference type="Gene3D" id="3.30.70.360">
    <property type="match status" value="2"/>
</dbReference>
<evidence type="ECO:0000256" key="9">
    <source>
        <dbReference type="ARBA" id="ARBA00023285"/>
    </source>
</evidence>
<dbReference type="GO" id="GO:0006508">
    <property type="term" value="P:proteolysis"/>
    <property type="evidence" value="ECO:0007669"/>
    <property type="project" value="UniProtKB-KW"/>
</dbReference>
<dbReference type="EC" id="3.4.13.-" evidence="10"/>
<dbReference type="InterPro" id="IPR050072">
    <property type="entry name" value="Peptidase_M20A"/>
</dbReference>
<protein>
    <submittedName>
        <fullName evidence="10">Dipeptidase family protein</fullName>
        <ecNumber evidence="10">3.4.13.-</ecNumber>
    </submittedName>
</protein>
<name>A0A2N8ZL84_9VIBR</name>
<dbReference type="AlphaFoldDB" id="A0A2N8ZL84"/>
<comment type="similarity">
    <text evidence="2">Belongs to the peptidase M20A family.</text>
</comment>
<dbReference type="RefSeq" id="WP_102524862.1">
    <property type="nucleotide sequence ID" value="NZ_LT960612.1"/>
</dbReference>
<dbReference type="EMBL" id="LT960612">
    <property type="protein sequence ID" value="SON52665.1"/>
    <property type="molecule type" value="Genomic_DNA"/>
</dbReference>
<keyword evidence="5 10" id="KW-0378">Hydrolase</keyword>
<dbReference type="GO" id="GO:0008237">
    <property type="term" value="F:metallopeptidase activity"/>
    <property type="evidence" value="ECO:0007669"/>
    <property type="project" value="UniProtKB-KW"/>
</dbReference>
<evidence type="ECO:0000256" key="5">
    <source>
        <dbReference type="ARBA" id="ARBA00022801"/>
    </source>
</evidence>
<evidence type="ECO:0000256" key="8">
    <source>
        <dbReference type="ARBA" id="ARBA00023049"/>
    </source>
</evidence>
<dbReference type="SUPFAM" id="SSF53187">
    <property type="entry name" value="Zn-dependent exopeptidases"/>
    <property type="match status" value="1"/>
</dbReference>
<keyword evidence="9" id="KW-0170">Cobalt</keyword>
<keyword evidence="11" id="KW-1185">Reference proteome</keyword>
<evidence type="ECO:0000256" key="6">
    <source>
        <dbReference type="ARBA" id="ARBA00022833"/>
    </source>
</evidence>
<dbReference type="InterPro" id="IPR010964">
    <property type="entry name" value="M20A_pepV-rel"/>
</dbReference>
<dbReference type="GO" id="GO:0008270">
    <property type="term" value="F:zinc ion binding"/>
    <property type="evidence" value="ECO:0007669"/>
    <property type="project" value="InterPro"/>
</dbReference>
<dbReference type="NCBIfam" id="TIGR01887">
    <property type="entry name" value="dipeptidaselike"/>
    <property type="match status" value="1"/>
</dbReference>
<proteinExistence type="inferred from homology"/>
<keyword evidence="3" id="KW-0645">Protease</keyword>
<dbReference type="GO" id="GO:0008777">
    <property type="term" value="F:acetylornithine deacetylase activity"/>
    <property type="evidence" value="ECO:0007669"/>
    <property type="project" value="TreeGrafter"/>
</dbReference>
<dbReference type="GO" id="GO:0016805">
    <property type="term" value="F:dipeptidase activity"/>
    <property type="evidence" value="ECO:0007669"/>
    <property type="project" value="UniProtKB-KW"/>
</dbReference>
<dbReference type="Gene3D" id="3.40.630.10">
    <property type="entry name" value="Zn peptidases"/>
    <property type="match status" value="1"/>
</dbReference>
<evidence type="ECO:0000256" key="2">
    <source>
        <dbReference type="ARBA" id="ARBA00006247"/>
    </source>
</evidence>
<organism evidence="10 11">
    <name type="scientific">Vibrio tapetis subsp. tapetis</name>
    <dbReference type="NCBI Taxonomy" id="1671868"/>
    <lineage>
        <taxon>Bacteria</taxon>
        <taxon>Pseudomonadati</taxon>
        <taxon>Pseudomonadota</taxon>
        <taxon>Gammaproteobacteria</taxon>
        <taxon>Vibrionales</taxon>
        <taxon>Vibrionaceae</taxon>
        <taxon>Vibrio</taxon>
    </lineage>
</organism>
<evidence type="ECO:0000256" key="7">
    <source>
        <dbReference type="ARBA" id="ARBA00022997"/>
    </source>
</evidence>
<evidence type="ECO:0000313" key="11">
    <source>
        <dbReference type="Proteomes" id="UP000235828"/>
    </source>
</evidence>
<evidence type="ECO:0000313" key="10">
    <source>
        <dbReference type="EMBL" id="SON52665.1"/>
    </source>
</evidence>
<dbReference type="PANTHER" id="PTHR43808:SF31">
    <property type="entry name" value="N-ACETYL-L-CITRULLINE DEACETYLASE"/>
    <property type="match status" value="1"/>
</dbReference>
<dbReference type="Proteomes" id="UP000235828">
    <property type="component" value="Chromosome B"/>
</dbReference>
<dbReference type="SUPFAM" id="SSF55031">
    <property type="entry name" value="Bacterial exopeptidase dimerisation domain"/>
    <property type="match status" value="1"/>
</dbReference>
<sequence>MKDCNVTNQVAGYLEYNQAALLSDLAKLVAIPSVRDESTRTENAPFGAAIRQAFDALIAIAKREGFTVRDHQGYALDITYGDGEEEIALLHHIDVVSEGDVSKWRTPPYQLTQEGDLLFGRGVTDNKGPLVASFYILKMIKELKLPVNKRVRLIVGGAEETTWECVEHYFKHNPQPKYGFSPDGDFPIVNGEKGIIYGSFIKDFPSEIDNQDPSLVIGISSERDRSSTCHNLEVELTGKKGAQLANEMTHVASIYQSKECNRVLFETPWEKSRNPHRVNNCIDQLVHVLRDVDHLDRRTYEVVSLLDTLFTNSWDAKKLGLYHVDDEMGSTTCCVSSLNMDQHQYNLDFDFRFPKGLTVEQARTQLHLFARQFGVSFVEHQYLPLSYLSPEDPLIRAMGNAYQSVTGTEAKCFSKGAASYARALEHGVAFGPTFPGDVTFVHEPNEQLSLESLIKSITIYVNVLISL</sequence>
<dbReference type="InterPro" id="IPR036264">
    <property type="entry name" value="Bact_exopeptidase_dim_dom"/>
</dbReference>
<dbReference type="Pfam" id="PF01546">
    <property type="entry name" value="Peptidase_M20"/>
    <property type="match status" value="1"/>
</dbReference>
<comment type="cofactor">
    <cofactor evidence="1">
        <name>Zn(2+)</name>
        <dbReference type="ChEBI" id="CHEBI:29105"/>
    </cofactor>
</comment>
<keyword evidence="6" id="KW-0862">Zinc</keyword>
<dbReference type="GO" id="GO:0006526">
    <property type="term" value="P:L-arginine biosynthetic process"/>
    <property type="evidence" value="ECO:0007669"/>
    <property type="project" value="TreeGrafter"/>
</dbReference>
<gene>
    <name evidence="10" type="ORF">VTAP4600_B1054</name>
</gene>
<dbReference type="InterPro" id="IPR002933">
    <property type="entry name" value="Peptidase_M20"/>
</dbReference>
<dbReference type="KEGG" id="vta:B1054"/>
<accession>A0A2N8ZL84</accession>
<keyword evidence="8" id="KW-0482">Metalloprotease</keyword>
<reference evidence="10 11" key="1">
    <citation type="submission" date="2017-10" db="EMBL/GenBank/DDBJ databases">
        <authorList>
            <person name="Banno H."/>
            <person name="Chua N.-H."/>
        </authorList>
    </citation>
    <scope>NUCLEOTIDE SEQUENCE [LARGE SCALE GENOMIC DNA]</scope>
    <source>
        <strain evidence="10">Vibrio tapetis CECT4600</strain>
    </source>
</reference>
<keyword evidence="4" id="KW-0479">Metal-binding</keyword>